<evidence type="ECO:0000313" key="2">
    <source>
        <dbReference type="Proteomes" id="UP000323144"/>
    </source>
</evidence>
<dbReference type="AlphaFoldDB" id="A0A5B9Y604"/>
<keyword evidence="2" id="KW-1185">Reference proteome</keyword>
<evidence type="ECO:0000313" key="1">
    <source>
        <dbReference type="EMBL" id="QEH62146.1"/>
    </source>
</evidence>
<protein>
    <submittedName>
        <fullName evidence="1">Uncharacterized protein</fullName>
    </submittedName>
</protein>
<sequence length="239" mass="28124">MLYLQEKYWLEFYVDFISVFAGSKGIALTVDELYDYIFDLEFLQEDAEDIFGEKLSNIIKAFEYMRELVARGYENASYGQKYSTFELKDLEKLYKIYDPSLKYIDVFEKNSLTGFKLISSLESATSDLYKDTELRSLSENMLYSYVEFLMLNAFGEFTLDIAWILAQSMLVFKGFGFFVFTDRNTIFEYIKISNELCIELKNVKKSEWILNKKFNYLISELVNASESYSNKNLGFKKSK</sequence>
<reference evidence="1 2" key="1">
    <citation type="submission" date="2019-08" db="EMBL/GenBank/DDBJ databases">
        <title>Complete genome sequence of Spiroplasma chinense CCH (DSM 19755).</title>
        <authorList>
            <person name="Shen H.-Y."/>
            <person name="Lin Y.-C."/>
            <person name="Chou L."/>
            <person name="Kuo C.-H."/>
        </authorList>
    </citation>
    <scope>NUCLEOTIDE SEQUENCE [LARGE SCALE GENOMIC DNA]</scope>
    <source>
        <strain evidence="1 2">CCH</strain>
    </source>
</reference>
<proteinExistence type="predicted"/>
<accession>A0A5B9Y604</accession>
<dbReference type="KEGG" id="schi:SCHIN_v1c09530"/>
<dbReference type="EMBL" id="CP043026">
    <property type="protein sequence ID" value="QEH62146.1"/>
    <property type="molecule type" value="Genomic_DNA"/>
</dbReference>
<dbReference type="Proteomes" id="UP000323144">
    <property type="component" value="Chromosome"/>
</dbReference>
<name>A0A5B9Y604_9MOLU</name>
<dbReference type="RefSeq" id="WP_166508515.1">
    <property type="nucleotide sequence ID" value="NZ_CP043026.1"/>
</dbReference>
<organism evidence="1 2">
    <name type="scientific">Spiroplasma chinense</name>
    <dbReference type="NCBI Taxonomy" id="216932"/>
    <lineage>
        <taxon>Bacteria</taxon>
        <taxon>Bacillati</taxon>
        <taxon>Mycoplasmatota</taxon>
        <taxon>Mollicutes</taxon>
        <taxon>Entomoplasmatales</taxon>
        <taxon>Spiroplasmataceae</taxon>
        <taxon>Spiroplasma</taxon>
    </lineage>
</organism>
<gene>
    <name evidence="1" type="ORF">SCHIN_v1c09530</name>
</gene>